<feature type="signal peptide" evidence="1">
    <location>
        <begin position="1"/>
        <end position="24"/>
    </location>
</feature>
<accession>A0A974XXQ6</accession>
<keyword evidence="3" id="KW-1185">Reference proteome</keyword>
<evidence type="ECO:0000256" key="1">
    <source>
        <dbReference type="SAM" id="SignalP"/>
    </source>
</evidence>
<dbReference type="Gene3D" id="3.90.420.10">
    <property type="entry name" value="Oxidoreductase, molybdopterin-binding domain"/>
    <property type="match status" value="1"/>
</dbReference>
<name>A0A974XXQ6_9GAMM</name>
<organism evidence="2 3">
    <name type="scientific">Agrilutibacter solisilvae</name>
    <dbReference type="NCBI Taxonomy" id="2763317"/>
    <lineage>
        <taxon>Bacteria</taxon>
        <taxon>Pseudomonadati</taxon>
        <taxon>Pseudomonadota</taxon>
        <taxon>Gammaproteobacteria</taxon>
        <taxon>Lysobacterales</taxon>
        <taxon>Lysobacteraceae</taxon>
        <taxon>Agrilutibacter</taxon>
    </lineage>
</organism>
<dbReference type="KEGG" id="lsf:I8J32_013305"/>
<feature type="chain" id="PRO_5037173727" description="Molybdopterin-binding protein" evidence="1">
    <location>
        <begin position="25"/>
        <end position="179"/>
    </location>
</feature>
<dbReference type="AlphaFoldDB" id="A0A974XXQ6"/>
<evidence type="ECO:0000313" key="2">
    <source>
        <dbReference type="EMBL" id="QSX77706.1"/>
    </source>
</evidence>
<proteinExistence type="predicted"/>
<keyword evidence="1" id="KW-0732">Signal</keyword>
<dbReference type="InterPro" id="IPR036374">
    <property type="entry name" value="OxRdtase_Mopterin-bd_sf"/>
</dbReference>
<evidence type="ECO:0000313" key="3">
    <source>
        <dbReference type="Proteomes" id="UP000639274"/>
    </source>
</evidence>
<gene>
    <name evidence="2" type="ORF">I8J32_013305</name>
</gene>
<evidence type="ECO:0008006" key="4">
    <source>
        <dbReference type="Google" id="ProtNLM"/>
    </source>
</evidence>
<dbReference type="SUPFAM" id="SSF56524">
    <property type="entry name" value="Oxidoreductase molybdopterin-binding domain"/>
    <property type="match status" value="1"/>
</dbReference>
<dbReference type="RefSeq" id="WP_200616427.1">
    <property type="nucleotide sequence ID" value="NZ_CP071518.1"/>
</dbReference>
<dbReference type="Proteomes" id="UP000639274">
    <property type="component" value="Chromosome"/>
</dbReference>
<sequence>MLRLPFAPLIAACLALMPCVAAQAHDPHAATADASAGATAAPIEIVLPDARVVALTDVLLGKVARHALTATAHGKTSTYEGRDFVEVLKVAGVQPVESLEGPQLRTLVTVIGRDGYQVVFALAELDPTIGGRQVMFADRADGAALDARDGPWQLVVPEDQRPARWIRQIARIVVSNAGS</sequence>
<dbReference type="EMBL" id="CP071518">
    <property type="protein sequence ID" value="QSX77706.1"/>
    <property type="molecule type" value="Genomic_DNA"/>
</dbReference>
<protein>
    <recommendedName>
        <fullName evidence="4">Molybdopterin-binding protein</fullName>
    </recommendedName>
</protein>
<reference evidence="2 3" key="1">
    <citation type="submission" date="2021-03" db="EMBL/GenBank/DDBJ databases">
        <title>Lysobacter sp. nov. isolated from soil of gangwondo yeongwol, south Korea.</title>
        <authorList>
            <person name="Kim K.R."/>
            <person name="Kim K.H."/>
            <person name="Jeon C.O."/>
        </authorList>
    </citation>
    <scope>NUCLEOTIDE SEQUENCE [LARGE SCALE GENOMIC DNA]</scope>
    <source>
        <strain evidence="2 3">R19</strain>
    </source>
</reference>